<dbReference type="InterPro" id="IPR018697">
    <property type="entry name" value="DUF2199"/>
</dbReference>
<sequence>MPAPAYWNDDLAHEPGSVLGEEQYVIAGPHYFVRANLVLPVVDADTEFVWGVWVSLSEQNFQQMERLWDKPERVDEPPYFGWLSTVLPLYETSTLNLKTKLRTQPPGTRPLLDLEPTDHPLAVEQRTGITRARVQVIAEQLLHGPVSN</sequence>
<organism evidence="1 2">
    <name type="scientific">Nocardia tengchongensis</name>
    <dbReference type="NCBI Taxonomy" id="2055889"/>
    <lineage>
        <taxon>Bacteria</taxon>
        <taxon>Bacillati</taxon>
        <taxon>Actinomycetota</taxon>
        <taxon>Actinomycetes</taxon>
        <taxon>Mycobacteriales</taxon>
        <taxon>Nocardiaceae</taxon>
        <taxon>Nocardia</taxon>
    </lineage>
</organism>
<dbReference type="EMBL" id="CP074371">
    <property type="protein sequence ID" value="QVI19051.1"/>
    <property type="molecule type" value="Genomic_DNA"/>
</dbReference>
<dbReference type="Proteomes" id="UP000683310">
    <property type="component" value="Chromosome"/>
</dbReference>
<evidence type="ECO:0000313" key="2">
    <source>
        <dbReference type="Proteomes" id="UP000683310"/>
    </source>
</evidence>
<name>A0ABX8CIF9_9NOCA</name>
<proteinExistence type="predicted"/>
<protein>
    <submittedName>
        <fullName evidence="1">DUF2199 domain-containing protein</fullName>
    </submittedName>
</protein>
<evidence type="ECO:0000313" key="1">
    <source>
        <dbReference type="EMBL" id="QVI19051.1"/>
    </source>
</evidence>
<accession>A0ABX8CIF9</accession>
<dbReference type="Pfam" id="PF09965">
    <property type="entry name" value="DUF2199"/>
    <property type="match status" value="1"/>
</dbReference>
<gene>
    <name evidence="1" type="ORF">KHQ06_21535</name>
</gene>
<keyword evidence="2" id="KW-1185">Reference proteome</keyword>
<reference evidence="1 2" key="1">
    <citation type="submission" date="2021-04" db="EMBL/GenBank/DDBJ databases">
        <title>Nocardia tengchongensis.</title>
        <authorList>
            <person name="Zhuang k."/>
            <person name="Ran Y."/>
            <person name="Li W."/>
        </authorList>
    </citation>
    <scope>NUCLEOTIDE SEQUENCE [LARGE SCALE GENOMIC DNA]</scope>
    <source>
        <strain evidence="1 2">CFH S0057</strain>
    </source>
</reference>